<feature type="compositionally biased region" description="Low complexity" evidence="1">
    <location>
        <begin position="257"/>
        <end position="270"/>
    </location>
</feature>
<dbReference type="InParanoid" id="A0A0C3F517"/>
<sequence length="500" mass="53394">MTLDMPSLQSSIQDALDNLVSTRSSTGRKTRALAALEHMLALILSNATLIVPSRLLSWISISTTKLESLASGGSMDHDREAEIAVLLSHLSQSLSIIQGVALNHDPSKHFLGRKYSLEVLLDLLLTCRHLSSPMPLTTTTINTPSSTRSNTPTDATLIPLSSTVLDTLLCILVDSSSALRVFEECNGVQAVVKLLKTAGAPREVRMKCLEFLYFYLMDESPSTSSNANVPSPPSQPTTHKPSLSTKLRVPSSPTKRAATPSSPTKTAPSTPIGPRLTHTPLRSQSNSKPFTPGPRRLRPSSSSSSALSNTWGSISSFSSGRSSSTTTTTPEPDDPHTTEVFPPVPLTPSKLTITLPDHNMATNVGNGKLSLCPPIILRKDVDIDYVPISPKKTKFARIDSLGTSGMVPKVRELKDLSTGSRSMPTLSNASVATSMKNPFGTAQGYGHDTESDEYGKQDGHGYNGSSVRTAEEKKEILGGMLGNVEALVDGVRKAGIWGLG</sequence>
<dbReference type="EMBL" id="KN833052">
    <property type="protein sequence ID" value="KIM74986.1"/>
    <property type="molecule type" value="Genomic_DNA"/>
</dbReference>
<evidence type="ECO:0008006" key="4">
    <source>
        <dbReference type="Google" id="ProtNLM"/>
    </source>
</evidence>
<feature type="compositionally biased region" description="Low complexity" evidence="1">
    <location>
        <begin position="299"/>
        <end position="329"/>
    </location>
</feature>
<feature type="compositionally biased region" description="Polar residues" evidence="1">
    <location>
        <begin position="236"/>
        <end position="245"/>
    </location>
</feature>
<reference evidence="2 3" key="1">
    <citation type="submission" date="2014-04" db="EMBL/GenBank/DDBJ databases">
        <authorList>
            <consortium name="DOE Joint Genome Institute"/>
            <person name="Kuo A."/>
            <person name="Tarkka M."/>
            <person name="Buscot F."/>
            <person name="Kohler A."/>
            <person name="Nagy L.G."/>
            <person name="Floudas D."/>
            <person name="Copeland A."/>
            <person name="Barry K.W."/>
            <person name="Cichocki N."/>
            <person name="Veneault-Fourrey C."/>
            <person name="LaButti K."/>
            <person name="Lindquist E.A."/>
            <person name="Lipzen A."/>
            <person name="Lundell T."/>
            <person name="Morin E."/>
            <person name="Murat C."/>
            <person name="Sun H."/>
            <person name="Tunlid A."/>
            <person name="Henrissat B."/>
            <person name="Grigoriev I.V."/>
            <person name="Hibbett D.S."/>
            <person name="Martin F."/>
            <person name="Nordberg H.P."/>
            <person name="Cantor M.N."/>
            <person name="Hua S.X."/>
        </authorList>
    </citation>
    <scope>NUCLEOTIDE SEQUENCE [LARGE SCALE GENOMIC DNA]</scope>
    <source>
        <strain evidence="2 3">F 1598</strain>
    </source>
</reference>
<evidence type="ECO:0000313" key="3">
    <source>
        <dbReference type="Proteomes" id="UP000054166"/>
    </source>
</evidence>
<dbReference type="PANTHER" id="PTHR34065:SF1">
    <property type="entry name" value="CELL DIVISION CONTROL PROTEIN 14"/>
    <property type="match status" value="1"/>
</dbReference>
<dbReference type="STRING" id="765440.A0A0C3F517"/>
<dbReference type="OrthoDB" id="5357220at2759"/>
<keyword evidence="3" id="KW-1185">Reference proteome</keyword>
<evidence type="ECO:0000256" key="1">
    <source>
        <dbReference type="SAM" id="MobiDB-lite"/>
    </source>
</evidence>
<dbReference type="Proteomes" id="UP000054166">
    <property type="component" value="Unassembled WGS sequence"/>
</dbReference>
<protein>
    <recommendedName>
        <fullName evidence="4">Cell division control protein 14</fullName>
    </recommendedName>
</protein>
<dbReference type="PANTHER" id="PTHR34065">
    <property type="entry name" value="CELL DIVISION CONTROL PROTEIN 14"/>
    <property type="match status" value="1"/>
</dbReference>
<accession>A0A0C3F517</accession>
<feature type="compositionally biased region" description="Basic and acidic residues" evidence="1">
    <location>
        <begin position="447"/>
        <end position="459"/>
    </location>
</feature>
<dbReference type="InterPro" id="IPR012535">
    <property type="entry name" value="Cell_div_Cdc14"/>
</dbReference>
<name>A0A0C3F517_PILCF</name>
<feature type="region of interest" description="Disordered" evidence="1">
    <location>
        <begin position="443"/>
        <end position="467"/>
    </location>
</feature>
<dbReference type="Pfam" id="PF08045">
    <property type="entry name" value="CDC14"/>
    <property type="match status" value="1"/>
</dbReference>
<reference evidence="3" key="2">
    <citation type="submission" date="2015-01" db="EMBL/GenBank/DDBJ databases">
        <title>Evolutionary Origins and Diversification of the Mycorrhizal Mutualists.</title>
        <authorList>
            <consortium name="DOE Joint Genome Institute"/>
            <consortium name="Mycorrhizal Genomics Consortium"/>
            <person name="Kohler A."/>
            <person name="Kuo A."/>
            <person name="Nagy L.G."/>
            <person name="Floudas D."/>
            <person name="Copeland A."/>
            <person name="Barry K.W."/>
            <person name="Cichocki N."/>
            <person name="Veneault-Fourrey C."/>
            <person name="LaButti K."/>
            <person name="Lindquist E.A."/>
            <person name="Lipzen A."/>
            <person name="Lundell T."/>
            <person name="Morin E."/>
            <person name="Murat C."/>
            <person name="Riley R."/>
            <person name="Ohm R."/>
            <person name="Sun H."/>
            <person name="Tunlid A."/>
            <person name="Henrissat B."/>
            <person name="Grigoriev I.V."/>
            <person name="Hibbett D.S."/>
            <person name="Martin F."/>
        </authorList>
    </citation>
    <scope>NUCLEOTIDE SEQUENCE [LARGE SCALE GENOMIC DNA]</scope>
    <source>
        <strain evidence="3">F 1598</strain>
    </source>
</reference>
<feature type="region of interest" description="Disordered" evidence="1">
    <location>
        <begin position="223"/>
        <end position="348"/>
    </location>
</feature>
<dbReference type="AlphaFoldDB" id="A0A0C3F517"/>
<evidence type="ECO:0000313" key="2">
    <source>
        <dbReference type="EMBL" id="KIM74986.1"/>
    </source>
</evidence>
<gene>
    <name evidence="2" type="ORF">PILCRDRAFT_13927</name>
</gene>
<dbReference type="HOGENOM" id="CLU_043859_0_0_1"/>
<feature type="compositionally biased region" description="Polar residues" evidence="1">
    <location>
        <begin position="280"/>
        <end position="289"/>
    </location>
</feature>
<proteinExistence type="predicted"/>
<organism evidence="2 3">
    <name type="scientific">Piloderma croceum (strain F 1598)</name>
    <dbReference type="NCBI Taxonomy" id="765440"/>
    <lineage>
        <taxon>Eukaryota</taxon>
        <taxon>Fungi</taxon>
        <taxon>Dikarya</taxon>
        <taxon>Basidiomycota</taxon>
        <taxon>Agaricomycotina</taxon>
        <taxon>Agaricomycetes</taxon>
        <taxon>Agaricomycetidae</taxon>
        <taxon>Atheliales</taxon>
        <taxon>Atheliaceae</taxon>
        <taxon>Piloderma</taxon>
    </lineage>
</organism>